<comment type="caution">
    <text evidence="1">The sequence shown here is derived from an EMBL/GenBank/DDBJ whole genome shotgun (WGS) entry which is preliminary data.</text>
</comment>
<dbReference type="EMBL" id="QGNW01002010">
    <property type="protein sequence ID" value="RVW26400.1"/>
    <property type="molecule type" value="Genomic_DNA"/>
</dbReference>
<dbReference type="Proteomes" id="UP000288805">
    <property type="component" value="Unassembled WGS sequence"/>
</dbReference>
<reference evidence="1 3" key="1">
    <citation type="journal article" date="2018" name="PLoS Genet.">
        <title>Population sequencing reveals clonal diversity and ancestral inbreeding in the grapevine cultivar Chardonnay.</title>
        <authorList>
            <person name="Roach M.J."/>
            <person name="Johnson D.L."/>
            <person name="Bohlmann J."/>
            <person name="van Vuuren H.J."/>
            <person name="Jones S.J."/>
            <person name="Pretorius I.S."/>
            <person name="Schmidt S.A."/>
            <person name="Borneman A.R."/>
        </authorList>
    </citation>
    <scope>NUCLEOTIDE SEQUENCE [LARGE SCALE GENOMIC DNA]</scope>
    <source>
        <strain evidence="3">cv. Chardonnay</strain>
        <strain evidence="1">I10V1</strain>
        <tissue evidence="1">Leaf</tissue>
    </source>
</reference>
<dbReference type="PANTHER" id="PTHR33450:SF31">
    <property type="entry name" value="EMB|CAB67623.1"/>
    <property type="match status" value="1"/>
</dbReference>
<evidence type="ECO:0000313" key="3">
    <source>
        <dbReference type="Proteomes" id="UP000288805"/>
    </source>
</evidence>
<proteinExistence type="predicted"/>
<dbReference type="InterPro" id="IPR008480">
    <property type="entry name" value="DUF761_pln"/>
</dbReference>
<gene>
    <name evidence="2" type="ORF">CK203_047955</name>
    <name evidence="1" type="ORF">CK203_086090</name>
</gene>
<name>A0A438CT78_VITVI</name>
<dbReference type="Pfam" id="PF05553">
    <property type="entry name" value="DUF761"/>
    <property type="match status" value="1"/>
</dbReference>
<protein>
    <submittedName>
        <fullName evidence="1">Uncharacterized protein</fullName>
    </submittedName>
</protein>
<sequence length="190" mass="21642">MKNGASVVLKQIIALLTSIAKTKSMAVKSKTSALKSRILMFSFLRSKKVLLHSISEKIHSILGQHGGEDEVGEQSKAVVVLHSEVEWSPSRTYQLVQRAGDDDENGINDDDDGKYPDLTHCLFEEEEVDMRGGSIIDMVKNGKEEEGEEFRLEDEIDHVADLFITRFHKQMRMQKLESFKRYQEMLQRGV</sequence>
<dbReference type="PANTHER" id="PTHR33450">
    <property type="entry name" value="EMB|CAB67623.1-RELATED"/>
    <property type="match status" value="1"/>
</dbReference>
<dbReference type="AlphaFoldDB" id="A0A438CT78"/>
<evidence type="ECO:0000313" key="1">
    <source>
        <dbReference type="EMBL" id="RVW26400.1"/>
    </source>
</evidence>
<dbReference type="EMBL" id="QGNW01000435">
    <property type="protein sequence ID" value="RVW71509.1"/>
    <property type="molecule type" value="Genomic_DNA"/>
</dbReference>
<evidence type="ECO:0000313" key="2">
    <source>
        <dbReference type="EMBL" id="RVW71509.1"/>
    </source>
</evidence>
<organism evidence="1 3">
    <name type="scientific">Vitis vinifera</name>
    <name type="common">Grape</name>
    <dbReference type="NCBI Taxonomy" id="29760"/>
    <lineage>
        <taxon>Eukaryota</taxon>
        <taxon>Viridiplantae</taxon>
        <taxon>Streptophyta</taxon>
        <taxon>Embryophyta</taxon>
        <taxon>Tracheophyta</taxon>
        <taxon>Spermatophyta</taxon>
        <taxon>Magnoliopsida</taxon>
        <taxon>eudicotyledons</taxon>
        <taxon>Gunneridae</taxon>
        <taxon>Pentapetalae</taxon>
        <taxon>rosids</taxon>
        <taxon>Vitales</taxon>
        <taxon>Vitaceae</taxon>
        <taxon>Viteae</taxon>
        <taxon>Vitis</taxon>
    </lineage>
</organism>
<accession>A0A438CT78</accession>